<gene>
    <name evidence="1" type="ORF">EHN07_05485</name>
</gene>
<name>A0A3N5DM49_9ENTR</name>
<comment type="caution">
    <text evidence="1">The sequence shown here is derived from an EMBL/GenBank/DDBJ whole genome shotgun (WGS) entry which is preliminary data.</text>
</comment>
<evidence type="ECO:0008006" key="3">
    <source>
        <dbReference type="Google" id="ProtNLM"/>
    </source>
</evidence>
<keyword evidence="2" id="KW-1185">Reference proteome</keyword>
<evidence type="ECO:0000313" key="2">
    <source>
        <dbReference type="Proteomes" id="UP000268615"/>
    </source>
</evidence>
<accession>A0A3N5DM49</accession>
<evidence type="ECO:0000313" key="1">
    <source>
        <dbReference type="EMBL" id="RPH29658.1"/>
    </source>
</evidence>
<reference evidence="1 2" key="1">
    <citation type="submission" date="2018-11" db="EMBL/GenBank/DDBJ databases">
        <title>Draft genome sequence of Buttiauxella warmboldiae CCUG 35512.</title>
        <authorList>
            <person name="Salva-Serra F."/>
            <person name="Marathe N."/>
            <person name="Moore E."/>
            <person name="Svensson L."/>
            <person name="Engstrom-Jakobsson H."/>
        </authorList>
    </citation>
    <scope>NUCLEOTIDE SEQUENCE [LARGE SCALE GENOMIC DNA]</scope>
    <source>
        <strain evidence="1 2">CCUG 35512</strain>
    </source>
</reference>
<dbReference type="OrthoDB" id="6053567at2"/>
<dbReference type="Gene3D" id="2.160.20.20">
    <property type="match status" value="1"/>
</dbReference>
<dbReference type="InterPro" id="IPR012332">
    <property type="entry name" value="Autotransporter_pectin_lyase_C"/>
</dbReference>
<dbReference type="EMBL" id="RPOH01000017">
    <property type="protein sequence ID" value="RPH29658.1"/>
    <property type="molecule type" value="Genomic_DNA"/>
</dbReference>
<organism evidence="1 2">
    <name type="scientific">Buttiauxella warmboldiae</name>
    <dbReference type="NCBI Taxonomy" id="82993"/>
    <lineage>
        <taxon>Bacteria</taxon>
        <taxon>Pseudomonadati</taxon>
        <taxon>Pseudomonadota</taxon>
        <taxon>Gammaproteobacteria</taxon>
        <taxon>Enterobacterales</taxon>
        <taxon>Enterobacteriaceae</taxon>
        <taxon>Buttiauxella</taxon>
    </lineage>
</organism>
<proteinExistence type="predicted"/>
<dbReference type="AlphaFoldDB" id="A0A3N5DM49"/>
<feature type="non-terminal residue" evidence="1">
    <location>
        <position position="60"/>
    </location>
</feature>
<dbReference type="Proteomes" id="UP000268615">
    <property type="component" value="Unassembled WGS sequence"/>
</dbReference>
<protein>
    <recommendedName>
        <fullName evidence="3">Autotransporter outer membrane beta-barrel domain-containing protein</fullName>
    </recommendedName>
</protein>
<sequence length="60" mass="6342">MIVSGSYALSGGTWVNDGTLTFSGNNVVTNIIGQSGAALNLRQNTTLTGWVDPLDMQIDR</sequence>